<sequence>MKLTAQKKTGLVSTAITIVVILCLVVTNIVAYVLTEKYPITIDLTSNKAFQLSQESIDYISKLENEIEITVMNSRNSFASGGEYFEQAMSVIEQYEKYNSNITLKFVDLVTNPTWASQYGNLDVDVNDIVVSSGENTEKLTVYDIFNVQQSWYGASITSSNAENAMTGAIMNVVTEDKPVVTFLTGHEESEDSNFESILEKNGFEVKQIMLQTEDVPEDTDIIVSVAPLRDYTEEDIVKLNQFMRQDTESTPVIMYFASSEQSDLPVLEEWLATWGIGVGNGLVAETNSNKLISNNAFYGVADIKDLSYTEHMARTDLPIAFPFSRPVELLFSTNMGYTTSEVLSYSETSGLVDENVQKIEDIVLSGPITVAAQSVYTKDDIQAKLIVFGSDMLTYADFLNSSSLMNMEYMLSCFNTLAQRENVFNIAPKVLGGGSFTLNQGSLLMYTVLLVIVIPVVVLAVGLTVWVRRKRRQ</sequence>
<name>A0AA42J2Z5_9FIRM</name>
<feature type="domain" description="DUF7088" evidence="2">
    <location>
        <begin position="47"/>
        <end position="138"/>
    </location>
</feature>
<organism evidence="3 4">
    <name type="scientific">Holtiella tumoricola</name>
    <dbReference type="NCBI Taxonomy" id="3018743"/>
    <lineage>
        <taxon>Bacteria</taxon>
        <taxon>Bacillati</taxon>
        <taxon>Bacillota</taxon>
        <taxon>Clostridia</taxon>
        <taxon>Lachnospirales</taxon>
        <taxon>Cellulosilyticaceae</taxon>
        <taxon>Holtiella</taxon>
    </lineage>
</organism>
<feature type="transmembrane region" description="Helical" evidence="1">
    <location>
        <begin position="12"/>
        <end position="34"/>
    </location>
</feature>
<dbReference type="RefSeq" id="WP_271013476.1">
    <property type="nucleotide sequence ID" value="NZ_JAQIFT010000068.1"/>
</dbReference>
<proteinExistence type="predicted"/>
<reference evidence="3" key="1">
    <citation type="journal article" date="2023" name="Int. J. Syst. Evol. Microbiol.">
        <title>&lt;i&gt;Holtiella tumoricola&lt;/i&gt; gen. nov. sp. nov., isolated from a human clinical sample.</title>
        <authorList>
            <person name="Allen-Vercoe E."/>
            <person name="Daigneault M.C."/>
            <person name="Vancuren S.J."/>
            <person name="Cochrane K."/>
            <person name="O'Neal L.L."/>
            <person name="Sankaranarayanan K."/>
            <person name="Lawson P.A."/>
        </authorList>
    </citation>
    <scope>NUCLEOTIDE SEQUENCE</scope>
    <source>
        <strain evidence="3">CC70A</strain>
    </source>
</reference>
<gene>
    <name evidence="3" type="ORF">PBV87_19925</name>
</gene>
<keyword evidence="4" id="KW-1185">Reference proteome</keyword>
<dbReference type="EMBL" id="JAQIFT010000068">
    <property type="protein sequence ID" value="MDA3733743.1"/>
    <property type="molecule type" value="Genomic_DNA"/>
</dbReference>
<dbReference type="Proteomes" id="UP001169242">
    <property type="component" value="Unassembled WGS sequence"/>
</dbReference>
<evidence type="ECO:0000259" key="2">
    <source>
        <dbReference type="Pfam" id="PF23357"/>
    </source>
</evidence>
<dbReference type="AlphaFoldDB" id="A0AA42J2Z5"/>
<comment type="caution">
    <text evidence="3">The sequence shown here is derived from an EMBL/GenBank/DDBJ whole genome shotgun (WGS) entry which is preliminary data.</text>
</comment>
<protein>
    <submittedName>
        <fullName evidence="3">GldG family protein</fullName>
    </submittedName>
</protein>
<keyword evidence="1" id="KW-0472">Membrane</keyword>
<evidence type="ECO:0000313" key="3">
    <source>
        <dbReference type="EMBL" id="MDA3733743.1"/>
    </source>
</evidence>
<evidence type="ECO:0000256" key="1">
    <source>
        <dbReference type="SAM" id="Phobius"/>
    </source>
</evidence>
<dbReference type="Pfam" id="PF23357">
    <property type="entry name" value="DUF7088"/>
    <property type="match status" value="1"/>
</dbReference>
<evidence type="ECO:0000313" key="4">
    <source>
        <dbReference type="Proteomes" id="UP001169242"/>
    </source>
</evidence>
<keyword evidence="1" id="KW-0812">Transmembrane</keyword>
<feature type="transmembrane region" description="Helical" evidence="1">
    <location>
        <begin position="444"/>
        <end position="468"/>
    </location>
</feature>
<dbReference type="InterPro" id="IPR055396">
    <property type="entry name" value="DUF7088"/>
</dbReference>
<keyword evidence="1" id="KW-1133">Transmembrane helix</keyword>
<accession>A0AA42J2Z5</accession>